<feature type="chain" id="PRO_5011740813" evidence="8">
    <location>
        <begin position="24"/>
        <end position="439"/>
    </location>
</feature>
<name>A0A1G5SC07_9PROT</name>
<dbReference type="GO" id="GO:0015288">
    <property type="term" value="F:porin activity"/>
    <property type="evidence" value="ECO:0007669"/>
    <property type="project" value="TreeGrafter"/>
</dbReference>
<evidence type="ECO:0000256" key="8">
    <source>
        <dbReference type="SAM" id="SignalP"/>
    </source>
</evidence>
<evidence type="ECO:0000256" key="1">
    <source>
        <dbReference type="ARBA" id="ARBA00004442"/>
    </source>
</evidence>
<keyword evidence="6" id="KW-0472">Membrane</keyword>
<dbReference type="Gene3D" id="1.20.1600.10">
    <property type="entry name" value="Outer membrane efflux proteins (OEP)"/>
    <property type="match status" value="1"/>
</dbReference>
<dbReference type="InterPro" id="IPR051906">
    <property type="entry name" value="TolC-like"/>
</dbReference>
<keyword evidence="8" id="KW-0732">Signal</keyword>
<accession>A0A1G5SC07</accession>
<dbReference type="NCBIfam" id="TIGR01844">
    <property type="entry name" value="type_I_sec_TolC"/>
    <property type="match status" value="1"/>
</dbReference>
<keyword evidence="7" id="KW-0998">Cell outer membrane</keyword>
<feature type="signal peptide" evidence="8">
    <location>
        <begin position="1"/>
        <end position="23"/>
    </location>
</feature>
<dbReference type="InterPro" id="IPR003423">
    <property type="entry name" value="OMP_efflux"/>
</dbReference>
<reference evidence="9 10" key="1">
    <citation type="submission" date="2016-10" db="EMBL/GenBank/DDBJ databases">
        <authorList>
            <person name="de Groot N.N."/>
        </authorList>
    </citation>
    <scope>NUCLEOTIDE SEQUENCE [LARGE SCALE GENOMIC DNA]</scope>
    <source>
        <strain evidence="9">1</strain>
    </source>
</reference>
<dbReference type="PANTHER" id="PTHR30026:SF20">
    <property type="entry name" value="OUTER MEMBRANE PROTEIN TOLC"/>
    <property type="match status" value="1"/>
</dbReference>
<keyword evidence="4" id="KW-1134">Transmembrane beta strand</keyword>
<evidence type="ECO:0000313" key="9">
    <source>
        <dbReference type="EMBL" id="SCZ84692.1"/>
    </source>
</evidence>
<evidence type="ECO:0000256" key="6">
    <source>
        <dbReference type="ARBA" id="ARBA00023136"/>
    </source>
</evidence>
<dbReference type="GO" id="GO:1990281">
    <property type="term" value="C:efflux pump complex"/>
    <property type="evidence" value="ECO:0007669"/>
    <property type="project" value="TreeGrafter"/>
</dbReference>
<dbReference type="OrthoDB" id="9813458at2"/>
<evidence type="ECO:0000256" key="2">
    <source>
        <dbReference type="ARBA" id="ARBA00007613"/>
    </source>
</evidence>
<evidence type="ECO:0000256" key="5">
    <source>
        <dbReference type="ARBA" id="ARBA00022692"/>
    </source>
</evidence>
<dbReference type="InterPro" id="IPR010130">
    <property type="entry name" value="T1SS_OMP_TolC"/>
</dbReference>
<keyword evidence="3" id="KW-0813">Transport</keyword>
<dbReference type="GO" id="GO:0009279">
    <property type="term" value="C:cell outer membrane"/>
    <property type="evidence" value="ECO:0007669"/>
    <property type="project" value="UniProtKB-SubCell"/>
</dbReference>
<dbReference type="AlphaFoldDB" id="A0A1G5SC07"/>
<keyword evidence="10" id="KW-1185">Reference proteome</keyword>
<evidence type="ECO:0000256" key="3">
    <source>
        <dbReference type="ARBA" id="ARBA00022448"/>
    </source>
</evidence>
<dbReference type="PANTHER" id="PTHR30026">
    <property type="entry name" value="OUTER MEMBRANE PROTEIN TOLC"/>
    <property type="match status" value="1"/>
</dbReference>
<comment type="similarity">
    <text evidence="2">Belongs to the outer membrane factor (OMF) (TC 1.B.17) family.</text>
</comment>
<dbReference type="Pfam" id="PF02321">
    <property type="entry name" value="OEP"/>
    <property type="match status" value="2"/>
</dbReference>
<evidence type="ECO:0000313" key="10">
    <source>
        <dbReference type="Proteomes" id="UP000198729"/>
    </source>
</evidence>
<evidence type="ECO:0000256" key="7">
    <source>
        <dbReference type="ARBA" id="ARBA00023237"/>
    </source>
</evidence>
<gene>
    <name evidence="9" type="ORF">NSMM_250018</name>
</gene>
<dbReference type="GO" id="GO:0015562">
    <property type="term" value="F:efflux transmembrane transporter activity"/>
    <property type="evidence" value="ECO:0007669"/>
    <property type="project" value="InterPro"/>
</dbReference>
<dbReference type="Proteomes" id="UP000198729">
    <property type="component" value="Unassembled WGS sequence"/>
</dbReference>
<dbReference type="STRING" id="51642.NSMM_250018"/>
<organism evidence="9 10">
    <name type="scientific">Nitrosomonas mobilis</name>
    <dbReference type="NCBI Taxonomy" id="51642"/>
    <lineage>
        <taxon>Bacteria</taxon>
        <taxon>Pseudomonadati</taxon>
        <taxon>Pseudomonadota</taxon>
        <taxon>Betaproteobacteria</taxon>
        <taxon>Nitrosomonadales</taxon>
        <taxon>Nitrosomonadaceae</taxon>
        <taxon>Nitrosomonas</taxon>
    </lineage>
</organism>
<dbReference type="EMBL" id="FMWO01000031">
    <property type="protein sequence ID" value="SCZ84692.1"/>
    <property type="molecule type" value="Genomic_DNA"/>
</dbReference>
<proteinExistence type="inferred from homology"/>
<dbReference type="SUPFAM" id="SSF56954">
    <property type="entry name" value="Outer membrane efflux proteins (OEP)"/>
    <property type="match status" value="1"/>
</dbReference>
<sequence>MKSLACSPFLLLVYLISFTQVQAADLLQIYHEAREHDAQYAAARAAFVAAQERIPQSRAGLLPVVNFTGSAQNQYIDTNFGPERLIKNRGIALTATQPLIRIENFIVYEQSKNEVKQADAEFVLSAQDLILRTAQNYFDVMMAQINLDVVETQKKAISEQLEQAKRNFEVGVSTIVDTHEAQARFDLVLSQEIAAKNMLEIARRTLQGLINRFPHDLQDTSLEKIIADPLLQPEGEMEDWVQSAQERNFALKIQKVAFNFAEQEIRRNKAGHYPTLDLVAQYSNQKGVGGAFTGQGIDLVSKSVGLQLNVPIFAGLSVQSKVREAIANRDKAREELENTRRMTALQVRQQYLNVTNGIAQIRALRQALISSRSQLDSTSLGQEVGVRTEVDVLNAQQQYFSARRDLAQSYYDYLMARLRLQAETGSLDEEDILEINALL</sequence>
<comment type="subcellular location">
    <subcellularLocation>
        <location evidence="1">Cell outer membrane</location>
    </subcellularLocation>
</comment>
<protein>
    <submittedName>
        <fullName evidence="9">Outer membrane efflux protein</fullName>
    </submittedName>
</protein>
<evidence type="ECO:0000256" key="4">
    <source>
        <dbReference type="ARBA" id="ARBA00022452"/>
    </source>
</evidence>
<keyword evidence="5" id="KW-0812">Transmembrane</keyword>